<reference evidence="1" key="1">
    <citation type="submission" date="2022-08" db="EMBL/GenBank/DDBJ databases">
        <authorList>
            <person name="Gutierrez-Valencia J."/>
        </authorList>
    </citation>
    <scope>NUCLEOTIDE SEQUENCE</scope>
</reference>
<sequence>MGSEASKGKQPIERGDGWLEIELGRFYNEGGNGDGEEMMETCLKEVDGVHLKGGPIVEGIKIRSNSC</sequence>
<dbReference type="PANTHER" id="PTHR32278:SF11">
    <property type="entry name" value="F-BOX DOMAIN-CONTAINING PROTEIN"/>
    <property type="match status" value="1"/>
</dbReference>
<dbReference type="PANTHER" id="PTHR32278">
    <property type="entry name" value="F-BOX DOMAIN-CONTAINING PROTEIN"/>
    <property type="match status" value="1"/>
</dbReference>
<organism evidence="1 2">
    <name type="scientific">Linum tenue</name>
    <dbReference type="NCBI Taxonomy" id="586396"/>
    <lineage>
        <taxon>Eukaryota</taxon>
        <taxon>Viridiplantae</taxon>
        <taxon>Streptophyta</taxon>
        <taxon>Embryophyta</taxon>
        <taxon>Tracheophyta</taxon>
        <taxon>Spermatophyta</taxon>
        <taxon>Magnoliopsida</taxon>
        <taxon>eudicotyledons</taxon>
        <taxon>Gunneridae</taxon>
        <taxon>Pentapetalae</taxon>
        <taxon>rosids</taxon>
        <taxon>fabids</taxon>
        <taxon>Malpighiales</taxon>
        <taxon>Linaceae</taxon>
        <taxon>Linum</taxon>
    </lineage>
</organism>
<protein>
    <submittedName>
        <fullName evidence="1">Uncharacterized protein</fullName>
    </submittedName>
</protein>
<dbReference type="Proteomes" id="UP001154282">
    <property type="component" value="Unassembled WGS sequence"/>
</dbReference>
<accession>A0AAV0R1X4</accession>
<dbReference type="InterPro" id="IPR025886">
    <property type="entry name" value="PP2-like"/>
</dbReference>
<comment type="caution">
    <text evidence="1">The sequence shown here is derived from an EMBL/GenBank/DDBJ whole genome shotgun (WGS) entry which is preliminary data.</text>
</comment>
<gene>
    <name evidence="1" type="ORF">LITE_LOCUS45995</name>
</gene>
<dbReference type="EMBL" id="CAMGYJ010000010">
    <property type="protein sequence ID" value="CAI0551483.1"/>
    <property type="molecule type" value="Genomic_DNA"/>
</dbReference>
<evidence type="ECO:0000313" key="1">
    <source>
        <dbReference type="EMBL" id="CAI0551483.1"/>
    </source>
</evidence>
<keyword evidence="2" id="KW-1185">Reference proteome</keyword>
<dbReference type="Pfam" id="PF14299">
    <property type="entry name" value="PP2"/>
    <property type="match status" value="1"/>
</dbReference>
<name>A0AAV0R1X4_9ROSI</name>
<proteinExistence type="predicted"/>
<evidence type="ECO:0000313" key="2">
    <source>
        <dbReference type="Proteomes" id="UP001154282"/>
    </source>
</evidence>
<dbReference type="AlphaFoldDB" id="A0AAV0R1X4"/>